<dbReference type="Pfam" id="PF04588">
    <property type="entry name" value="HIG_1_N"/>
    <property type="match status" value="1"/>
</dbReference>
<keyword evidence="3" id="KW-1133">Transmembrane helix</keyword>
<dbReference type="PANTHER" id="PTHR28018:SF3">
    <property type="entry name" value="RESPIRATORY SUPERCOMPLEX FACTOR 2, MITOCHONDRIAL"/>
    <property type="match status" value="1"/>
</dbReference>
<keyword evidence="4" id="KW-0472">Membrane</keyword>
<comment type="subcellular location">
    <subcellularLocation>
        <location evidence="1">Mitochondrion</location>
    </subcellularLocation>
</comment>
<evidence type="ECO:0000259" key="5">
    <source>
        <dbReference type="PROSITE" id="PS51503"/>
    </source>
</evidence>
<accession>A0A9P4N0S3</accession>
<dbReference type="OrthoDB" id="1915122at2759"/>
<evidence type="ECO:0000256" key="4">
    <source>
        <dbReference type="ARBA" id="ARBA00023136"/>
    </source>
</evidence>
<sequence>GAEYISYYYDRLENLEIDNADEVVRVAEELRKEEHISERTQYWILEHRYLILGTTWLSTVAISLSRMRREHYLFPAQKLIRARVIAQAMIMAMLLAAAVLEARQAHTASGKYEIVKVYDMNDPAHMDMLQNITPSSY</sequence>
<dbReference type="AlphaFoldDB" id="A0A9P4N0S3"/>
<organism evidence="6 7">
    <name type="scientific">Lojkania enalia</name>
    <dbReference type="NCBI Taxonomy" id="147567"/>
    <lineage>
        <taxon>Eukaryota</taxon>
        <taxon>Fungi</taxon>
        <taxon>Dikarya</taxon>
        <taxon>Ascomycota</taxon>
        <taxon>Pezizomycotina</taxon>
        <taxon>Dothideomycetes</taxon>
        <taxon>Pleosporomycetidae</taxon>
        <taxon>Pleosporales</taxon>
        <taxon>Pleosporales incertae sedis</taxon>
        <taxon>Lojkania</taxon>
    </lineage>
</organism>
<dbReference type="PROSITE" id="PS51503">
    <property type="entry name" value="HIG1"/>
    <property type="match status" value="1"/>
</dbReference>
<evidence type="ECO:0000256" key="1">
    <source>
        <dbReference type="ARBA" id="ARBA00004173"/>
    </source>
</evidence>
<evidence type="ECO:0000313" key="6">
    <source>
        <dbReference type="EMBL" id="KAF2257984.1"/>
    </source>
</evidence>
<name>A0A9P4N0S3_9PLEO</name>
<dbReference type="InterPro" id="IPR007667">
    <property type="entry name" value="Hypoxia_induced_domain"/>
</dbReference>
<dbReference type="PANTHER" id="PTHR28018">
    <property type="entry name" value="RESPIRATORY SUPERCOMPLEX FACTOR 2, MITOCHONDRIAL"/>
    <property type="match status" value="1"/>
</dbReference>
<dbReference type="Proteomes" id="UP000800093">
    <property type="component" value="Unassembled WGS sequence"/>
</dbReference>
<feature type="non-terminal residue" evidence="6">
    <location>
        <position position="1"/>
    </location>
</feature>
<dbReference type="EMBL" id="ML986800">
    <property type="protein sequence ID" value="KAF2257984.1"/>
    <property type="molecule type" value="Genomic_DNA"/>
</dbReference>
<evidence type="ECO:0000313" key="7">
    <source>
        <dbReference type="Proteomes" id="UP000800093"/>
    </source>
</evidence>
<evidence type="ECO:0000256" key="2">
    <source>
        <dbReference type="ARBA" id="ARBA00022692"/>
    </source>
</evidence>
<feature type="domain" description="HIG1" evidence="5">
    <location>
        <begin position="21"/>
        <end position="112"/>
    </location>
</feature>
<keyword evidence="2" id="KW-0812">Transmembrane</keyword>
<dbReference type="GO" id="GO:0005739">
    <property type="term" value="C:mitochondrion"/>
    <property type="evidence" value="ECO:0007669"/>
    <property type="project" value="UniProtKB-SubCell"/>
</dbReference>
<comment type="caution">
    <text evidence="6">The sequence shown here is derived from an EMBL/GenBank/DDBJ whole genome shotgun (WGS) entry which is preliminary data.</text>
</comment>
<keyword evidence="7" id="KW-1185">Reference proteome</keyword>
<protein>
    <recommendedName>
        <fullName evidence="5">HIG1 domain-containing protein</fullName>
    </recommendedName>
</protein>
<dbReference type="InterPro" id="IPR040153">
    <property type="entry name" value="Rcf2"/>
</dbReference>
<gene>
    <name evidence="6" type="ORF">CC78DRAFT_480324</name>
</gene>
<dbReference type="GO" id="GO:0033617">
    <property type="term" value="P:mitochondrial respiratory chain complex IV assembly"/>
    <property type="evidence" value="ECO:0007669"/>
    <property type="project" value="TreeGrafter"/>
</dbReference>
<evidence type="ECO:0000256" key="3">
    <source>
        <dbReference type="ARBA" id="ARBA00022989"/>
    </source>
</evidence>
<proteinExistence type="predicted"/>
<reference evidence="7" key="1">
    <citation type="journal article" date="2020" name="Stud. Mycol.">
        <title>101 Dothideomycetes genomes: A test case for predicting lifestyles and emergence of pathogens.</title>
        <authorList>
            <person name="Haridas S."/>
            <person name="Albert R."/>
            <person name="Binder M."/>
            <person name="Bloem J."/>
            <person name="LaButti K."/>
            <person name="Salamov A."/>
            <person name="Andreopoulos B."/>
            <person name="Baker S."/>
            <person name="Barry K."/>
            <person name="Bills G."/>
            <person name="Bluhm B."/>
            <person name="Cannon C."/>
            <person name="Castanera R."/>
            <person name="Culley D."/>
            <person name="Daum C."/>
            <person name="Ezra D."/>
            <person name="Gonzalez J."/>
            <person name="Henrissat B."/>
            <person name="Kuo A."/>
            <person name="Liang C."/>
            <person name="Lipzen A."/>
            <person name="Lutzoni F."/>
            <person name="Magnuson J."/>
            <person name="Mondo S."/>
            <person name="Nolan M."/>
            <person name="Ohm R."/>
            <person name="Pangilinan J."/>
            <person name="Park H.-J."/>
            <person name="Ramirez L."/>
            <person name="Alfaro M."/>
            <person name="Sun H."/>
            <person name="Tritt A."/>
            <person name="Yoshinaga Y."/>
            <person name="Zwiers L.-H."/>
            <person name="Turgeon B."/>
            <person name="Goodwin S."/>
            <person name="Spatafora J."/>
            <person name="Crous P."/>
            <person name="Grigoriev I."/>
        </authorList>
    </citation>
    <scope>NUCLEOTIDE SEQUENCE [LARGE SCALE GENOMIC DNA]</scope>
    <source>
        <strain evidence="7">CBS 304.66</strain>
    </source>
</reference>